<sequence length="448" mass="50942">MAEKTACEQSFKLGSENESEGDHSSNEECFELQKEDELHILMGEKSVDVKIELLSGQAEIYGAEMMLNKKYTLSPLSSISVFTWHGCVINIKGIPEFAYVKKDTDMILKLTLHASLEERRLRAENENKIGPTILIVGPDKKDKSSLCRFLFNYAIRMKRQPMFVDLDIGENAICIPNSVGILSAKNPVDFISGFDNEALQVYHFGYTCILNNIEFYCLLLRKLAFNLRSHMSQADQNIKPSGVIINACDGEILEYGPNSITLVTEHFEIDILCVLENESLYSQVKKTKPSSMEILFFPKVDGDDFETIHKTKREFFWKQSQETSIREYFFGTTSSLKPYQFVVQYSDIQVFKVVPVHSFMRVFSEIKENDVKLMRIELSSELIDQVLGLSSADDVTEDFMYKHVVGFICVIKVDVEKNTITVVSPQPPPLSKKILLLGYTKLNVSQCA</sequence>
<dbReference type="EMBL" id="CAXIEN010000050">
    <property type="protein sequence ID" value="CAL1270772.1"/>
    <property type="molecule type" value="Genomic_DNA"/>
</dbReference>
<dbReference type="InterPro" id="IPR032324">
    <property type="entry name" value="Clp1_N"/>
</dbReference>
<dbReference type="GO" id="GO:0005524">
    <property type="term" value="F:ATP binding"/>
    <property type="evidence" value="ECO:0007669"/>
    <property type="project" value="UniProtKB-KW"/>
</dbReference>
<comment type="subcellular location">
    <subcellularLocation>
        <location evidence="1">Nucleus</location>
    </subcellularLocation>
</comment>
<reference evidence="10 11" key="1">
    <citation type="submission" date="2024-04" db="EMBL/GenBank/DDBJ databases">
        <authorList>
            <person name="Rising A."/>
            <person name="Reimegard J."/>
            <person name="Sonavane S."/>
            <person name="Akerstrom W."/>
            <person name="Nylinder S."/>
            <person name="Hedman E."/>
            <person name="Kallberg Y."/>
        </authorList>
    </citation>
    <scope>NUCLEOTIDE SEQUENCE [LARGE SCALE GENOMIC DNA]</scope>
</reference>
<dbReference type="GO" id="GO:0006388">
    <property type="term" value="P:tRNA splicing, via endonucleolytic cleavage and ligation"/>
    <property type="evidence" value="ECO:0007669"/>
    <property type="project" value="TreeGrafter"/>
</dbReference>
<dbReference type="PANTHER" id="PTHR12755">
    <property type="entry name" value="CLEAVAGE/POLYADENYLATION FACTOR IA SUBUNIT CLP1P"/>
    <property type="match status" value="1"/>
</dbReference>
<dbReference type="Gene3D" id="2.40.30.330">
    <property type="entry name" value="Pre-mRNA cleavage complex subunit Clp1, C-terminal domain"/>
    <property type="match status" value="1"/>
</dbReference>
<accession>A0AAV1ZH69</accession>
<evidence type="ECO:0000256" key="1">
    <source>
        <dbReference type="ARBA" id="ARBA00004123"/>
    </source>
</evidence>
<dbReference type="PANTHER" id="PTHR12755:SF6">
    <property type="entry name" value="POLYRIBONUCLEOTIDE 5'-HYDROXYL-KINASE CLP1"/>
    <property type="match status" value="1"/>
</dbReference>
<dbReference type="Gene3D" id="3.40.50.300">
    <property type="entry name" value="P-loop containing nucleotide triphosphate hydrolases"/>
    <property type="match status" value="1"/>
</dbReference>
<evidence type="ECO:0000313" key="10">
    <source>
        <dbReference type="EMBL" id="CAL1270772.1"/>
    </source>
</evidence>
<dbReference type="GO" id="GO:0031124">
    <property type="term" value="P:mRNA 3'-end processing"/>
    <property type="evidence" value="ECO:0007669"/>
    <property type="project" value="InterPro"/>
</dbReference>
<evidence type="ECO:0000259" key="9">
    <source>
        <dbReference type="Pfam" id="PF16575"/>
    </source>
</evidence>
<gene>
    <name evidence="10" type="ORF">LARSCL_LOCUS5480</name>
</gene>
<evidence type="ECO:0000313" key="11">
    <source>
        <dbReference type="Proteomes" id="UP001497382"/>
    </source>
</evidence>
<evidence type="ECO:0000256" key="6">
    <source>
        <dbReference type="SAM" id="MobiDB-lite"/>
    </source>
</evidence>
<dbReference type="Pfam" id="PF06807">
    <property type="entry name" value="Clp1"/>
    <property type="match status" value="1"/>
</dbReference>
<dbReference type="Pfam" id="PF16575">
    <property type="entry name" value="CLP1_P"/>
    <property type="match status" value="1"/>
</dbReference>
<comment type="caution">
    <text evidence="10">The sequence shown here is derived from an EMBL/GenBank/DDBJ whole genome shotgun (WGS) entry which is preliminary data.</text>
</comment>
<keyword evidence="11" id="KW-1185">Reference proteome</keyword>
<keyword evidence="4" id="KW-0067">ATP-binding</keyword>
<evidence type="ECO:0000256" key="5">
    <source>
        <dbReference type="ARBA" id="ARBA00023242"/>
    </source>
</evidence>
<evidence type="ECO:0000259" key="7">
    <source>
        <dbReference type="Pfam" id="PF06807"/>
    </source>
</evidence>
<feature type="domain" description="Clp1 C-terminal" evidence="7">
    <location>
        <begin position="336"/>
        <end position="439"/>
    </location>
</feature>
<dbReference type="InterPro" id="IPR010655">
    <property type="entry name" value="Clp1_C"/>
</dbReference>
<keyword evidence="2" id="KW-0507">mRNA processing</keyword>
<dbReference type="InterPro" id="IPR032319">
    <property type="entry name" value="CLP1_P"/>
</dbReference>
<evidence type="ECO:0008006" key="12">
    <source>
        <dbReference type="Google" id="ProtNLM"/>
    </source>
</evidence>
<dbReference type="GO" id="GO:0051731">
    <property type="term" value="F:polynucleotide 5'-hydroxyl-kinase activity"/>
    <property type="evidence" value="ECO:0007669"/>
    <property type="project" value="InterPro"/>
</dbReference>
<proteinExistence type="predicted"/>
<protein>
    <recommendedName>
        <fullName evidence="12">Protein CLP1 homolog</fullName>
    </recommendedName>
</protein>
<keyword evidence="5" id="KW-0539">Nucleus</keyword>
<feature type="domain" description="Clp1 P-loop" evidence="9">
    <location>
        <begin position="137"/>
        <end position="330"/>
    </location>
</feature>
<dbReference type="Proteomes" id="UP001497382">
    <property type="component" value="Unassembled WGS sequence"/>
</dbReference>
<dbReference type="AlphaFoldDB" id="A0AAV1ZH69"/>
<evidence type="ECO:0000256" key="3">
    <source>
        <dbReference type="ARBA" id="ARBA00022741"/>
    </source>
</evidence>
<dbReference type="Pfam" id="PF16573">
    <property type="entry name" value="CLP1_N"/>
    <property type="match status" value="1"/>
</dbReference>
<evidence type="ECO:0000256" key="4">
    <source>
        <dbReference type="ARBA" id="ARBA00022840"/>
    </source>
</evidence>
<dbReference type="InterPro" id="IPR038239">
    <property type="entry name" value="Clp1_N_sf"/>
</dbReference>
<evidence type="ECO:0000256" key="2">
    <source>
        <dbReference type="ARBA" id="ARBA00022664"/>
    </source>
</evidence>
<dbReference type="Gene3D" id="2.60.120.1030">
    <property type="entry name" value="Clp1, DNA binding domain"/>
    <property type="match status" value="1"/>
</dbReference>
<feature type="domain" description="Clp1 N-terminal" evidence="8">
    <location>
        <begin position="31"/>
        <end position="122"/>
    </location>
</feature>
<evidence type="ECO:0000259" key="8">
    <source>
        <dbReference type="Pfam" id="PF16573"/>
    </source>
</evidence>
<dbReference type="FunFam" id="2.60.120.1030:FF:000001">
    <property type="entry name" value="Protein CLP1 homolog 5"/>
    <property type="match status" value="1"/>
</dbReference>
<dbReference type="InterPro" id="IPR038238">
    <property type="entry name" value="Clp1_C_sf"/>
</dbReference>
<keyword evidence="3" id="KW-0547">Nucleotide-binding</keyword>
<feature type="region of interest" description="Disordered" evidence="6">
    <location>
        <begin position="1"/>
        <end position="27"/>
    </location>
</feature>
<dbReference type="InterPro" id="IPR045116">
    <property type="entry name" value="Clp1/Grc3"/>
</dbReference>
<organism evidence="10 11">
    <name type="scientific">Larinioides sclopetarius</name>
    <dbReference type="NCBI Taxonomy" id="280406"/>
    <lineage>
        <taxon>Eukaryota</taxon>
        <taxon>Metazoa</taxon>
        <taxon>Ecdysozoa</taxon>
        <taxon>Arthropoda</taxon>
        <taxon>Chelicerata</taxon>
        <taxon>Arachnida</taxon>
        <taxon>Araneae</taxon>
        <taxon>Araneomorphae</taxon>
        <taxon>Entelegynae</taxon>
        <taxon>Araneoidea</taxon>
        <taxon>Araneidae</taxon>
        <taxon>Larinioides</taxon>
    </lineage>
</organism>
<name>A0AAV1ZH69_9ARAC</name>
<dbReference type="InterPro" id="IPR027417">
    <property type="entry name" value="P-loop_NTPase"/>
</dbReference>
<dbReference type="GO" id="GO:0005634">
    <property type="term" value="C:nucleus"/>
    <property type="evidence" value="ECO:0007669"/>
    <property type="project" value="UniProtKB-SubCell"/>
</dbReference>